<reference evidence="1" key="2">
    <citation type="submission" date="2023-01" db="EMBL/GenBank/DDBJ databases">
        <title>Draft genome sequence of Portibacter lacus strain NBRC 108769.</title>
        <authorList>
            <person name="Sun Q."/>
            <person name="Mori K."/>
        </authorList>
    </citation>
    <scope>NUCLEOTIDE SEQUENCE</scope>
    <source>
        <strain evidence="1">NBRC 108769</strain>
    </source>
</reference>
<comment type="caution">
    <text evidence="1">The sequence shown here is derived from an EMBL/GenBank/DDBJ whole genome shotgun (WGS) entry which is preliminary data.</text>
</comment>
<dbReference type="EMBL" id="BSOH01000037">
    <property type="protein sequence ID" value="GLR20156.1"/>
    <property type="molecule type" value="Genomic_DNA"/>
</dbReference>
<accession>A0AA37WFK4</accession>
<protein>
    <recommendedName>
        <fullName evidence="3">Lipocalin-like domain-containing protein</fullName>
    </recommendedName>
</protein>
<evidence type="ECO:0000313" key="1">
    <source>
        <dbReference type="EMBL" id="GLR20156.1"/>
    </source>
</evidence>
<dbReference type="Proteomes" id="UP001156666">
    <property type="component" value="Unassembled WGS sequence"/>
</dbReference>
<sequence>MKYFIFSVLIICVACKTDSTTDNKDKVVPAASSQKAAPQSSDNIEKSTLTNNSWIVEIVLDNGQISANNNWIESIVEFKENGSYSWKGEGFSNLGKYNLDLNKNIVLLESDNPDLNSEWSIKHNKAMMVWIGTPKFGHHAMQLKLVKKSSNLEK</sequence>
<evidence type="ECO:0008006" key="3">
    <source>
        <dbReference type="Google" id="ProtNLM"/>
    </source>
</evidence>
<dbReference type="AlphaFoldDB" id="A0AA37WFK4"/>
<evidence type="ECO:0000313" key="2">
    <source>
        <dbReference type="Proteomes" id="UP001156666"/>
    </source>
</evidence>
<organism evidence="1 2">
    <name type="scientific">Portibacter lacus</name>
    <dbReference type="NCBI Taxonomy" id="1099794"/>
    <lineage>
        <taxon>Bacteria</taxon>
        <taxon>Pseudomonadati</taxon>
        <taxon>Bacteroidota</taxon>
        <taxon>Saprospiria</taxon>
        <taxon>Saprospirales</taxon>
        <taxon>Haliscomenobacteraceae</taxon>
        <taxon>Portibacter</taxon>
    </lineage>
</organism>
<gene>
    <name evidence="1" type="ORF">GCM10007940_47720</name>
</gene>
<proteinExistence type="predicted"/>
<keyword evidence="2" id="KW-1185">Reference proteome</keyword>
<reference evidence="1" key="1">
    <citation type="journal article" date="2014" name="Int. J. Syst. Evol. Microbiol.">
        <title>Complete genome sequence of Corynebacterium casei LMG S-19264T (=DSM 44701T), isolated from a smear-ripened cheese.</title>
        <authorList>
            <consortium name="US DOE Joint Genome Institute (JGI-PGF)"/>
            <person name="Walter F."/>
            <person name="Albersmeier A."/>
            <person name="Kalinowski J."/>
            <person name="Ruckert C."/>
        </authorList>
    </citation>
    <scope>NUCLEOTIDE SEQUENCE</scope>
    <source>
        <strain evidence="1">NBRC 108769</strain>
    </source>
</reference>
<dbReference type="RefSeq" id="WP_235294993.1">
    <property type="nucleotide sequence ID" value="NZ_BSOH01000037.1"/>
</dbReference>
<name>A0AA37WFK4_9BACT</name>